<accession>A0ABS9SQZ5</accession>
<keyword evidence="2" id="KW-1185">Reference proteome</keyword>
<comment type="caution">
    <text evidence="1">The sequence shown here is derived from an EMBL/GenBank/DDBJ whole genome shotgun (WGS) entry which is preliminary data.</text>
</comment>
<reference evidence="1 2" key="1">
    <citation type="submission" date="2022-02" db="EMBL/GenBank/DDBJ databases">
        <authorList>
            <person name="Min J."/>
        </authorList>
    </citation>
    <scope>NUCLEOTIDE SEQUENCE [LARGE SCALE GENOMIC DNA]</scope>
    <source>
        <strain evidence="1 2">GR10-1</strain>
    </source>
</reference>
<gene>
    <name evidence="1" type="ORF">MKP09_24210</name>
</gene>
<dbReference type="InterPro" id="IPR029044">
    <property type="entry name" value="Nucleotide-diphossugar_trans"/>
</dbReference>
<proteinExistence type="predicted"/>
<protein>
    <submittedName>
        <fullName evidence="1">Glycosyltransferase family 2 protein</fullName>
    </submittedName>
</protein>
<dbReference type="Proteomes" id="UP001202248">
    <property type="component" value="Unassembled WGS sequence"/>
</dbReference>
<evidence type="ECO:0000313" key="1">
    <source>
        <dbReference type="EMBL" id="MCH5600795.1"/>
    </source>
</evidence>
<dbReference type="SUPFAM" id="SSF53448">
    <property type="entry name" value="Nucleotide-diphospho-sugar transferases"/>
    <property type="match status" value="1"/>
</dbReference>
<dbReference type="EMBL" id="JAKWBL010000004">
    <property type="protein sequence ID" value="MCH5600795.1"/>
    <property type="molecule type" value="Genomic_DNA"/>
</dbReference>
<sequence length="276" mass="32704">MKVAGFSFVRNGVKYGYPFKQSILSVLPLVDEFIINLGDSEDGTNEVVDNLPQEKIRKIYSVWDESLRIGGKVLAEETNKALDATSVDADWLFYIQGDEVIHEKDYEEIRRQMLKYKDDKNIDGLLFRYYHFYGSYRLLGDGRSWYPFEIRVIKNNKAIRSYRDAQGFRWEDGRKLNVKLINAHIYHYGWARNPVVMNRKQTAFSSLYNGKESNHKEDIAFDYSKIDSLTLFEATHPVVMKEIVEQEDWSFDRDINKKNFKSIKHRLYYFWIRNLA</sequence>
<dbReference type="RefSeq" id="WP_240833208.1">
    <property type="nucleotide sequence ID" value="NZ_JAKWBL010000004.1"/>
</dbReference>
<name>A0ABS9SQZ5_9BACT</name>
<organism evidence="1 2">
    <name type="scientific">Niabella ginsengisoli</name>
    <dbReference type="NCBI Taxonomy" id="522298"/>
    <lineage>
        <taxon>Bacteria</taxon>
        <taxon>Pseudomonadati</taxon>
        <taxon>Bacteroidota</taxon>
        <taxon>Chitinophagia</taxon>
        <taxon>Chitinophagales</taxon>
        <taxon>Chitinophagaceae</taxon>
        <taxon>Niabella</taxon>
    </lineage>
</organism>
<evidence type="ECO:0000313" key="2">
    <source>
        <dbReference type="Proteomes" id="UP001202248"/>
    </source>
</evidence>